<dbReference type="Proteomes" id="UP001152795">
    <property type="component" value="Unassembled WGS sequence"/>
</dbReference>
<dbReference type="Pfam" id="PF18701">
    <property type="entry name" value="DUF5641"/>
    <property type="match status" value="1"/>
</dbReference>
<name>A0A6S7LT54_PARCT</name>
<dbReference type="PANTHER" id="PTHR47331">
    <property type="entry name" value="PHD-TYPE DOMAIN-CONTAINING PROTEIN"/>
    <property type="match status" value="1"/>
</dbReference>
<accession>A0A6S7LT54</accession>
<gene>
    <name evidence="1" type="ORF">PACLA_8A059346</name>
</gene>
<reference evidence="1" key="1">
    <citation type="submission" date="2020-04" db="EMBL/GenBank/DDBJ databases">
        <authorList>
            <person name="Alioto T."/>
            <person name="Alioto T."/>
            <person name="Gomez Garrido J."/>
        </authorList>
    </citation>
    <scope>NUCLEOTIDE SEQUENCE</scope>
    <source>
        <strain evidence="1">A484AB</strain>
    </source>
</reference>
<evidence type="ECO:0000313" key="2">
    <source>
        <dbReference type="Proteomes" id="UP001152795"/>
    </source>
</evidence>
<protein>
    <submittedName>
        <fullName evidence="1">Uncharacterized protein</fullName>
    </submittedName>
</protein>
<proteinExistence type="predicted"/>
<dbReference type="OrthoDB" id="6760226at2759"/>
<dbReference type="AlphaFoldDB" id="A0A6S7LT54"/>
<comment type="caution">
    <text evidence="1">The sequence shown here is derived from an EMBL/GenBank/DDBJ whole genome shotgun (WGS) entry which is preliminary data.</text>
</comment>
<sequence>MLDQFTKQWRKEYLLSLRESAKLSVKPSKETIKIKIADIIILRNDSTKRVFWKFGKVEELIPSKDGIIRAARVKVQGDGGKQVTLRRPIPHLIPLEVRAQLPEPECNQPPVNSVEEEETEGARPRRKAAIAADRFRAELYKRYTI</sequence>
<evidence type="ECO:0000313" key="1">
    <source>
        <dbReference type="EMBL" id="CAB4042099.1"/>
    </source>
</evidence>
<organism evidence="1 2">
    <name type="scientific">Paramuricea clavata</name>
    <name type="common">Red gorgonian</name>
    <name type="synonym">Violescent sea-whip</name>
    <dbReference type="NCBI Taxonomy" id="317549"/>
    <lineage>
        <taxon>Eukaryota</taxon>
        <taxon>Metazoa</taxon>
        <taxon>Cnidaria</taxon>
        <taxon>Anthozoa</taxon>
        <taxon>Octocorallia</taxon>
        <taxon>Malacalcyonacea</taxon>
        <taxon>Plexauridae</taxon>
        <taxon>Paramuricea</taxon>
    </lineage>
</organism>
<keyword evidence="2" id="KW-1185">Reference proteome</keyword>
<dbReference type="EMBL" id="CACRXK020029476">
    <property type="protein sequence ID" value="CAB4042099.1"/>
    <property type="molecule type" value="Genomic_DNA"/>
</dbReference>
<dbReference type="InterPro" id="IPR040676">
    <property type="entry name" value="DUF5641"/>
</dbReference>